<proteinExistence type="inferred from homology"/>
<dbReference type="InterPro" id="IPR012000">
    <property type="entry name" value="Thiamin_PyroP_enz_cen_dom"/>
</dbReference>
<evidence type="ECO:0000259" key="5">
    <source>
        <dbReference type="Pfam" id="PF00205"/>
    </source>
</evidence>
<dbReference type="AlphaFoldDB" id="A0A1H6DGV4"/>
<feature type="domain" description="Thiamine pyrophosphate enzyme TPP-binding" evidence="6">
    <location>
        <begin position="392"/>
        <end position="542"/>
    </location>
</feature>
<organism evidence="8 9">
    <name type="scientific">Thermomonospora echinospora</name>
    <dbReference type="NCBI Taxonomy" id="1992"/>
    <lineage>
        <taxon>Bacteria</taxon>
        <taxon>Bacillati</taxon>
        <taxon>Actinomycetota</taxon>
        <taxon>Actinomycetes</taxon>
        <taxon>Streptosporangiales</taxon>
        <taxon>Thermomonosporaceae</taxon>
        <taxon>Thermomonospora</taxon>
    </lineage>
</organism>
<evidence type="ECO:0000256" key="3">
    <source>
        <dbReference type="ARBA" id="ARBA00023052"/>
    </source>
</evidence>
<accession>A0A1H6DGV4</accession>
<dbReference type="Pfam" id="PF02775">
    <property type="entry name" value="TPP_enzyme_C"/>
    <property type="match status" value="1"/>
</dbReference>
<evidence type="ECO:0000313" key="8">
    <source>
        <dbReference type="EMBL" id="SEG83836.1"/>
    </source>
</evidence>
<dbReference type="SUPFAM" id="SSF52467">
    <property type="entry name" value="DHS-like NAD/FAD-binding domain"/>
    <property type="match status" value="1"/>
</dbReference>
<dbReference type="InterPro" id="IPR011766">
    <property type="entry name" value="TPP_enzyme_TPP-bd"/>
</dbReference>
<dbReference type="SUPFAM" id="SSF52518">
    <property type="entry name" value="Thiamin diphosphate-binding fold (THDP-binding)"/>
    <property type="match status" value="2"/>
</dbReference>
<keyword evidence="3 4" id="KW-0786">Thiamine pyrophosphate</keyword>
<sequence>MAIKVYERILQLFEAEGIDTIFGIPDPNFVHLFHLAEERGWNVVAPHHEASAGFMAEAVSRMTGRPAVCIGTLGPGLANLAPAMMCAKVENSPVVFLGGQRARITEQRVRRGRIQFVRQSPLLEPSVKYAASIEYADQTDEILREGLRKAMTGTPGPVYIEYPSHVILEELDVPPAAPPSAYRLVGQTAGADRIAEAARLIRAAERPILLVGHGVHTSRAGEPVRALADLMACPVIQTSGGTSYIKGLEDRTFPYGFSPSAIDAVVRSDLCLAIGTELGEPVHYGRGRHWVANEENRTWILIEQDPEAIGVNRPIDVPLVGDLRAIVPQLVEALGDSPRTPSPELDGWIRQDADRLAELAETAPAGMSPVHPARLIVEATKVFPADGIMVRDGGATTIFGWTYSQAKPHDVLWNQNFGHLGTGLPYAVGASVAEGRKRPLMLITGDSSFQFHIAELETAARLNLPLVCVVAVDYAWGLEVGVYKRTFGQGSRETGTRWSTNTRLDKVAEGFGCHGEYVERDEDIAPAIKRAYASGRVGVVHVAVDPKANSEEMPSYDEFRTWYAEGTQ</sequence>
<dbReference type="GO" id="GO:0000287">
    <property type="term" value="F:magnesium ion binding"/>
    <property type="evidence" value="ECO:0007669"/>
    <property type="project" value="InterPro"/>
</dbReference>
<dbReference type="Pfam" id="PF00205">
    <property type="entry name" value="TPP_enzyme_M"/>
    <property type="match status" value="1"/>
</dbReference>
<dbReference type="PANTHER" id="PTHR18968">
    <property type="entry name" value="THIAMINE PYROPHOSPHATE ENZYMES"/>
    <property type="match status" value="1"/>
</dbReference>
<dbReference type="GO" id="GO:0030976">
    <property type="term" value="F:thiamine pyrophosphate binding"/>
    <property type="evidence" value="ECO:0007669"/>
    <property type="project" value="InterPro"/>
</dbReference>
<dbReference type="Proteomes" id="UP000236723">
    <property type="component" value="Unassembled WGS sequence"/>
</dbReference>
<dbReference type="Pfam" id="PF02776">
    <property type="entry name" value="TPP_enzyme_N"/>
    <property type="match status" value="1"/>
</dbReference>
<dbReference type="InterPro" id="IPR029035">
    <property type="entry name" value="DHS-like_NAD/FAD-binding_dom"/>
</dbReference>
<comment type="similarity">
    <text evidence="2 4">Belongs to the TPP enzyme family.</text>
</comment>
<feature type="domain" description="Thiamine pyrophosphate enzyme central" evidence="5">
    <location>
        <begin position="194"/>
        <end position="330"/>
    </location>
</feature>
<dbReference type="InterPro" id="IPR045229">
    <property type="entry name" value="TPP_enz"/>
</dbReference>
<dbReference type="PANTHER" id="PTHR18968:SF166">
    <property type="entry name" value="2-HYDROXYACYL-COA LYASE 2"/>
    <property type="match status" value="1"/>
</dbReference>
<dbReference type="GO" id="GO:0009097">
    <property type="term" value="P:isoleucine biosynthetic process"/>
    <property type="evidence" value="ECO:0007669"/>
    <property type="project" value="TreeGrafter"/>
</dbReference>
<gene>
    <name evidence="8" type="ORF">SAMN04489712_11678</name>
</gene>
<dbReference type="Gene3D" id="3.40.50.1220">
    <property type="entry name" value="TPP-binding domain"/>
    <property type="match status" value="1"/>
</dbReference>
<dbReference type="GO" id="GO:0003984">
    <property type="term" value="F:acetolactate synthase activity"/>
    <property type="evidence" value="ECO:0007669"/>
    <property type="project" value="TreeGrafter"/>
</dbReference>
<dbReference type="OrthoDB" id="4959782at2"/>
<dbReference type="InterPro" id="IPR029061">
    <property type="entry name" value="THDP-binding"/>
</dbReference>
<evidence type="ECO:0000313" key="9">
    <source>
        <dbReference type="Proteomes" id="UP000236723"/>
    </source>
</evidence>
<feature type="domain" description="Thiamine pyrophosphate enzyme N-terminal TPP-binding" evidence="7">
    <location>
        <begin position="4"/>
        <end position="107"/>
    </location>
</feature>
<dbReference type="GO" id="GO:0009099">
    <property type="term" value="P:L-valine biosynthetic process"/>
    <property type="evidence" value="ECO:0007669"/>
    <property type="project" value="TreeGrafter"/>
</dbReference>
<keyword evidence="9" id="KW-1185">Reference proteome</keyword>
<evidence type="ECO:0000259" key="6">
    <source>
        <dbReference type="Pfam" id="PF02775"/>
    </source>
</evidence>
<evidence type="ECO:0000256" key="1">
    <source>
        <dbReference type="ARBA" id="ARBA00001964"/>
    </source>
</evidence>
<dbReference type="CDD" id="cd02004">
    <property type="entry name" value="TPP_BZL_OCoD_HPCL"/>
    <property type="match status" value="1"/>
</dbReference>
<protein>
    <submittedName>
        <fullName evidence="8">Acetolactate synthase large subunit</fullName>
    </submittedName>
</protein>
<evidence type="ECO:0000256" key="2">
    <source>
        <dbReference type="ARBA" id="ARBA00007812"/>
    </source>
</evidence>
<dbReference type="GO" id="GO:0005948">
    <property type="term" value="C:acetolactate synthase complex"/>
    <property type="evidence" value="ECO:0007669"/>
    <property type="project" value="TreeGrafter"/>
</dbReference>
<evidence type="ECO:0000259" key="7">
    <source>
        <dbReference type="Pfam" id="PF02776"/>
    </source>
</evidence>
<comment type="cofactor">
    <cofactor evidence="1">
        <name>thiamine diphosphate</name>
        <dbReference type="ChEBI" id="CHEBI:58937"/>
    </cofactor>
</comment>
<dbReference type="InterPro" id="IPR012001">
    <property type="entry name" value="Thiamin_PyroP_enz_TPP-bd_dom"/>
</dbReference>
<dbReference type="Gene3D" id="3.40.50.970">
    <property type="match status" value="2"/>
</dbReference>
<dbReference type="GO" id="GO:0050660">
    <property type="term" value="F:flavin adenine dinucleotide binding"/>
    <property type="evidence" value="ECO:0007669"/>
    <property type="project" value="TreeGrafter"/>
</dbReference>
<dbReference type="CDD" id="cd07035">
    <property type="entry name" value="TPP_PYR_POX_like"/>
    <property type="match status" value="1"/>
</dbReference>
<reference evidence="9" key="1">
    <citation type="submission" date="2016-10" db="EMBL/GenBank/DDBJ databases">
        <authorList>
            <person name="Varghese N."/>
            <person name="Submissions S."/>
        </authorList>
    </citation>
    <scope>NUCLEOTIDE SEQUENCE [LARGE SCALE GENOMIC DNA]</scope>
    <source>
        <strain evidence="9">DSM 43163</strain>
    </source>
</reference>
<dbReference type="EMBL" id="FNVO01000016">
    <property type="protein sequence ID" value="SEG83836.1"/>
    <property type="molecule type" value="Genomic_DNA"/>
</dbReference>
<name>A0A1H6DGV4_9ACTN</name>
<dbReference type="RefSeq" id="WP_103942033.1">
    <property type="nucleotide sequence ID" value="NZ_FNVO01000016.1"/>
</dbReference>
<evidence type="ECO:0000256" key="4">
    <source>
        <dbReference type="RuleBase" id="RU362132"/>
    </source>
</evidence>